<dbReference type="Pfam" id="PF02875">
    <property type="entry name" value="Mur_ligase_C"/>
    <property type="match status" value="1"/>
</dbReference>
<dbReference type="SUPFAM" id="SSF63418">
    <property type="entry name" value="MurE/MurF N-terminal domain"/>
    <property type="match status" value="1"/>
</dbReference>
<evidence type="ECO:0000256" key="5">
    <source>
        <dbReference type="ARBA" id="ARBA00023306"/>
    </source>
</evidence>
<dbReference type="PANTHER" id="PTHR23135">
    <property type="entry name" value="MUR LIGASE FAMILY MEMBER"/>
    <property type="match status" value="1"/>
</dbReference>
<dbReference type="Gene3D" id="3.40.1390.10">
    <property type="entry name" value="MurE/MurF, N-terminal domain"/>
    <property type="match status" value="1"/>
</dbReference>
<evidence type="ECO:0000256" key="6">
    <source>
        <dbReference type="ARBA" id="ARBA00023316"/>
    </source>
</evidence>
<gene>
    <name evidence="7" type="primary">murE</name>
    <name evidence="13" type="ORF">ACFPZF_06880</name>
</gene>
<feature type="binding site" evidence="7">
    <location>
        <begin position="209"/>
        <end position="210"/>
    </location>
    <ligand>
        <name>UDP-N-acetyl-alpha-D-muramoyl-L-alanyl-D-glutamate</name>
        <dbReference type="ChEBI" id="CHEBI:83900"/>
    </ligand>
</feature>
<dbReference type="EC" id="6.3.2.13" evidence="7"/>
<feature type="domain" description="Mur ligase central" evidence="12">
    <location>
        <begin position="166"/>
        <end position="366"/>
    </location>
</feature>
<keyword evidence="2 7" id="KW-0132">Cell division</keyword>
<evidence type="ECO:0000256" key="3">
    <source>
        <dbReference type="ARBA" id="ARBA00022960"/>
    </source>
</evidence>
<dbReference type="InterPro" id="IPR036615">
    <property type="entry name" value="Mur_ligase_C_dom_sf"/>
</dbReference>
<comment type="cofactor">
    <cofactor evidence="7">
        <name>Mg(2+)</name>
        <dbReference type="ChEBI" id="CHEBI:18420"/>
    </cofactor>
</comment>
<keyword evidence="5 7" id="KW-0131">Cell cycle</keyword>
<evidence type="ECO:0000259" key="10">
    <source>
        <dbReference type="Pfam" id="PF01225"/>
    </source>
</evidence>
<dbReference type="NCBIfam" id="TIGR01085">
    <property type="entry name" value="murE"/>
    <property type="match status" value="1"/>
</dbReference>
<evidence type="ECO:0000256" key="1">
    <source>
        <dbReference type="ARBA" id="ARBA00005898"/>
    </source>
</evidence>
<proteinExistence type="inferred from homology"/>
<keyword evidence="7" id="KW-0547">Nucleotide-binding</keyword>
<evidence type="ECO:0000256" key="8">
    <source>
        <dbReference type="RuleBase" id="RU004135"/>
    </source>
</evidence>
<comment type="similarity">
    <text evidence="1 7">Belongs to the MurCDEF family. MurE subfamily.</text>
</comment>
<feature type="binding site" evidence="7">
    <location>
        <begin position="462"/>
        <end position="465"/>
    </location>
    <ligand>
        <name>meso-2,6-diaminopimelate</name>
        <dbReference type="ChEBI" id="CHEBI:57791"/>
    </ligand>
</feature>
<dbReference type="NCBIfam" id="NF001124">
    <property type="entry name" value="PRK00139.1-2"/>
    <property type="match status" value="1"/>
</dbReference>
<comment type="caution">
    <text evidence="13">The sequence shown here is derived from an EMBL/GenBank/DDBJ whole genome shotgun (WGS) entry which is preliminary data.</text>
</comment>
<evidence type="ECO:0000313" key="14">
    <source>
        <dbReference type="Proteomes" id="UP001596066"/>
    </source>
</evidence>
<accession>A0ABW0V9A7</accession>
<comment type="caution">
    <text evidence="7">Lacks conserved residue(s) required for the propagation of feature annotation.</text>
</comment>
<evidence type="ECO:0000256" key="9">
    <source>
        <dbReference type="SAM" id="MobiDB-lite"/>
    </source>
</evidence>
<keyword evidence="7" id="KW-0067">ATP-binding</keyword>
<comment type="pathway">
    <text evidence="7 8">Cell wall biogenesis; peptidoglycan biosynthesis.</text>
</comment>
<evidence type="ECO:0000313" key="13">
    <source>
        <dbReference type="EMBL" id="MFC5641080.1"/>
    </source>
</evidence>
<keyword evidence="7 13" id="KW-0436">Ligase</keyword>
<comment type="PTM">
    <text evidence="7">Carboxylation is probably crucial for Mg(2+) binding and, consequently, for the gamma-phosphate positioning of ATP.</text>
</comment>
<reference evidence="14" key="1">
    <citation type="journal article" date="2019" name="Int. J. Syst. Evol. Microbiol.">
        <title>The Global Catalogue of Microorganisms (GCM) 10K type strain sequencing project: providing services to taxonomists for standard genome sequencing and annotation.</title>
        <authorList>
            <consortium name="The Broad Institute Genomics Platform"/>
            <consortium name="The Broad Institute Genome Sequencing Center for Infectious Disease"/>
            <person name="Wu L."/>
            <person name="Ma J."/>
        </authorList>
    </citation>
    <scope>NUCLEOTIDE SEQUENCE [LARGE SCALE GENOMIC DNA]</scope>
    <source>
        <strain evidence="14">CGMCC 4.1622</strain>
    </source>
</reference>
<evidence type="ECO:0000256" key="4">
    <source>
        <dbReference type="ARBA" id="ARBA00022984"/>
    </source>
</evidence>
<feature type="short sequence motif" description="Meso-diaminopimelate recognition motif" evidence="7">
    <location>
        <begin position="462"/>
        <end position="465"/>
    </location>
</feature>
<dbReference type="InterPro" id="IPR000713">
    <property type="entry name" value="Mur_ligase_N"/>
</dbReference>
<dbReference type="Gene3D" id="3.40.1190.10">
    <property type="entry name" value="Mur-like, catalytic domain"/>
    <property type="match status" value="1"/>
</dbReference>
<comment type="catalytic activity">
    <reaction evidence="7">
        <text>UDP-N-acetyl-alpha-D-muramoyl-L-alanyl-D-glutamate + meso-2,6-diaminopimelate + ATP = UDP-N-acetyl-alpha-D-muramoyl-L-alanyl-gamma-D-glutamyl-meso-2,6-diaminopimelate + ADP + phosphate + H(+)</text>
        <dbReference type="Rhea" id="RHEA:23676"/>
        <dbReference type="ChEBI" id="CHEBI:15378"/>
        <dbReference type="ChEBI" id="CHEBI:30616"/>
        <dbReference type="ChEBI" id="CHEBI:43474"/>
        <dbReference type="ChEBI" id="CHEBI:57791"/>
        <dbReference type="ChEBI" id="CHEBI:83900"/>
        <dbReference type="ChEBI" id="CHEBI:83905"/>
        <dbReference type="ChEBI" id="CHEBI:456216"/>
        <dbReference type="EC" id="6.3.2.13"/>
    </reaction>
</comment>
<name>A0ABW0V9A7_9ACTN</name>
<feature type="binding site" evidence="7">
    <location>
        <begin position="167"/>
        <end position="173"/>
    </location>
    <ligand>
        <name>ATP</name>
        <dbReference type="ChEBI" id="CHEBI:30616"/>
    </ligand>
</feature>
<evidence type="ECO:0000259" key="11">
    <source>
        <dbReference type="Pfam" id="PF02875"/>
    </source>
</evidence>
<feature type="binding site" evidence="7">
    <location>
        <position position="244"/>
    </location>
    <ligand>
        <name>UDP-N-acetyl-alpha-D-muramoyl-L-alanyl-D-glutamate</name>
        <dbReference type="ChEBI" id="CHEBI:83900"/>
    </ligand>
</feature>
<comment type="subcellular location">
    <subcellularLocation>
        <location evidence="7 8">Cytoplasm</location>
    </subcellularLocation>
</comment>
<dbReference type="Pfam" id="PF01225">
    <property type="entry name" value="Mur_ligase"/>
    <property type="match status" value="1"/>
</dbReference>
<protein>
    <recommendedName>
        <fullName evidence="7">UDP-N-acetylmuramoyl-L-alanyl-D-glutamate--2,6-diaminopimelate ligase</fullName>
        <ecNumber evidence="7">6.3.2.13</ecNumber>
    </recommendedName>
    <alternativeName>
        <fullName evidence="7">Meso-A2pm-adding enzyme</fullName>
    </alternativeName>
    <alternativeName>
        <fullName evidence="7">Meso-diaminopimelate-adding enzyme</fullName>
    </alternativeName>
    <alternativeName>
        <fullName evidence="7">UDP-MurNAc-L-Ala-D-Glu:meso-diaminopimelate ligase</fullName>
    </alternativeName>
    <alternativeName>
        <fullName evidence="7">UDP-MurNAc-tripeptide synthetase</fullName>
    </alternativeName>
    <alternativeName>
        <fullName evidence="7">UDP-N-acetylmuramyl-tripeptide synthetase</fullName>
    </alternativeName>
</protein>
<dbReference type="Proteomes" id="UP001596066">
    <property type="component" value="Unassembled WGS sequence"/>
</dbReference>
<dbReference type="Gene3D" id="3.90.190.20">
    <property type="entry name" value="Mur ligase, C-terminal domain"/>
    <property type="match status" value="1"/>
</dbReference>
<dbReference type="InterPro" id="IPR036565">
    <property type="entry name" value="Mur-like_cat_sf"/>
</dbReference>
<feature type="binding site" evidence="7">
    <location>
        <position position="522"/>
    </location>
    <ligand>
        <name>meso-2,6-diaminopimelate</name>
        <dbReference type="ChEBI" id="CHEBI:57791"/>
    </ligand>
</feature>
<feature type="binding site" evidence="7">
    <location>
        <position position="438"/>
    </location>
    <ligand>
        <name>meso-2,6-diaminopimelate</name>
        <dbReference type="ChEBI" id="CHEBI:57791"/>
    </ligand>
</feature>
<feature type="binding site" evidence="7">
    <location>
        <position position="236"/>
    </location>
    <ligand>
        <name>UDP-N-acetyl-alpha-D-muramoyl-L-alanyl-D-glutamate</name>
        <dbReference type="ChEBI" id="CHEBI:83900"/>
    </ligand>
</feature>
<feature type="binding site" evidence="7">
    <location>
        <position position="518"/>
    </location>
    <ligand>
        <name>meso-2,6-diaminopimelate</name>
        <dbReference type="ChEBI" id="CHEBI:57791"/>
    </ligand>
</feature>
<feature type="binding site" evidence="7">
    <location>
        <position position="84"/>
    </location>
    <ligand>
        <name>UDP-N-acetyl-alpha-D-muramoyl-L-alanyl-D-glutamate</name>
        <dbReference type="ChEBI" id="CHEBI:83900"/>
    </ligand>
</feature>
<evidence type="ECO:0000256" key="7">
    <source>
        <dbReference type="HAMAP-Rule" id="MF_00208"/>
    </source>
</evidence>
<keyword evidence="3 7" id="KW-0133">Cell shape</keyword>
<dbReference type="GO" id="GO:0008765">
    <property type="term" value="F:UDP-N-acetylmuramoylalanyl-D-glutamate-2,6-diaminopimelate ligase activity"/>
    <property type="evidence" value="ECO:0007669"/>
    <property type="project" value="UniProtKB-EC"/>
</dbReference>
<dbReference type="EMBL" id="JBHSOC010000008">
    <property type="protein sequence ID" value="MFC5641080.1"/>
    <property type="molecule type" value="Genomic_DNA"/>
</dbReference>
<evidence type="ECO:0000259" key="12">
    <source>
        <dbReference type="Pfam" id="PF08245"/>
    </source>
</evidence>
<feature type="domain" description="Mur ligase C-terminal" evidence="11">
    <location>
        <begin position="389"/>
        <end position="520"/>
    </location>
</feature>
<dbReference type="NCBIfam" id="NF001126">
    <property type="entry name" value="PRK00139.1-4"/>
    <property type="match status" value="1"/>
</dbReference>
<feature type="domain" description="Mur ligase N-terminal catalytic" evidence="10">
    <location>
        <begin position="77"/>
        <end position="153"/>
    </location>
</feature>
<evidence type="ECO:0000256" key="2">
    <source>
        <dbReference type="ARBA" id="ARBA00022618"/>
    </source>
</evidence>
<keyword evidence="7" id="KW-0460">Magnesium</keyword>
<dbReference type="InterPro" id="IPR004101">
    <property type="entry name" value="Mur_ligase_C"/>
</dbReference>
<sequence length="556" mass="57341">MSTTPENGKDAAAPDVSSVTSRRGPFGPGGASADSLPAVPKPDQISASPPRPERAPALPFAEVVRLLGLPDAEGPQVTGITHDSRAVRPGDVYVAFPGANVHGAKFAPGAVAAGAVAVLTDAAGAELAADCGAPLLVVESPRAVMGQLAAAVYGAPSERLLMIGLTGTNGKTTTSYLVEGGLRGADLVPGVIGTVEMRVGDERIKSERTTPESTDLHAVLAVMRERGADAVAMEVSSHALVYGRVDGVLYDVALFNNLTPEHLDFHPDMEDYYRAKARLFQPDKARRGVANLDDAYGRRLAGEAPVPMTTFSASGRAEADWRAVDVQLGPAGSSFRVVGPDGAEADASVPLPGPFNVSNALGAITALVTAGVALEAAVAGVASVPGVPGRLEKVDAGQPYVAVVDYAHKPDALAAVLESLREVTKGRLHVVVGCGGDRDPYKRGPMGAIAARLADTALLTSDNPRSEDPLAILATMLTGAAGVPEEERGEVLAVPDRAEAIALAVRRAHAGDTVLVAGKGHELGQYVKGEVRPFDDREVLREAIAQAPTTGEVEQQ</sequence>
<dbReference type="SUPFAM" id="SSF53623">
    <property type="entry name" value="MurD-like peptide ligases, catalytic domain"/>
    <property type="match status" value="1"/>
</dbReference>
<dbReference type="InterPro" id="IPR035911">
    <property type="entry name" value="MurE/MurF_N"/>
</dbReference>
<keyword evidence="14" id="KW-1185">Reference proteome</keyword>
<keyword evidence="7" id="KW-0963">Cytoplasm</keyword>
<dbReference type="InterPro" id="IPR013221">
    <property type="entry name" value="Mur_ligase_cen"/>
</dbReference>
<dbReference type="PANTHER" id="PTHR23135:SF4">
    <property type="entry name" value="UDP-N-ACETYLMURAMOYL-L-ALANYL-D-GLUTAMATE--2,6-DIAMINOPIMELATE LIGASE MURE HOMOLOG, CHLOROPLASTIC"/>
    <property type="match status" value="1"/>
</dbReference>
<dbReference type="InterPro" id="IPR005761">
    <property type="entry name" value="UDP-N-AcMur-Glu-dNH2Pim_ligase"/>
</dbReference>
<organism evidence="13 14">
    <name type="scientific">Kitasatospora cinereorecta</name>
    <dbReference type="NCBI Taxonomy" id="285560"/>
    <lineage>
        <taxon>Bacteria</taxon>
        <taxon>Bacillati</taxon>
        <taxon>Actinomycetota</taxon>
        <taxon>Actinomycetes</taxon>
        <taxon>Kitasatosporales</taxon>
        <taxon>Streptomycetaceae</taxon>
        <taxon>Kitasatospora</taxon>
    </lineage>
</organism>
<feature type="region of interest" description="Disordered" evidence="9">
    <location>
        <begin position="1"/>
        <end position="54"/>
    </location>
</feature>
<keyword evidence="6 7" id="KW-0961">Cell wall biogenesis/degradation</keyword>
<feature type="modified residue" description="N6-carboxylysine" evidence="7">
    <location>
        <position position="276"/>
    </location>
</feature>
<keyword evidence="4 7" id="KW-0573">Peptidoglycan synthesis</keyword>
<dbReference type="SUPFAM" id="SSF53244">
    <property type="entry name" value="MurD-like peptide ligases, peptide-binding domain"/>
    <property type="match status" value="1"/>
</dbReference>
<dbReference type="HAMAP" id="MF_00208">
    <property type="entry name" value="MurE"/>
    <property type="match status" value="1"/>
</dbReference>
<dbReference type="RefSeq" id="WP_380230735.1">
    <property type="nucleotide sequence ID" value="NZ_BAAAUA010000003.1"/>
</dbReference>
<dbReference type="Pfam" id="PF08245">
    <property type="entry name" value="Mur_ligase_M"/>
    <property type="match status" value="1"/>
</dbReference>
<comment type="function">
    <text evidence="7">Catalyzes the addition of meso-diaminopimelic acid to the nucleotide precursor UDP-N-acetylmuramoyl-L-alanyl-D-glutamate (UMAG) in the biosynthesis of bacterial cell-wall peptidoglycan.</text>
</comment>